<dbReference type="EMBL" id="FNOV01000011">
    <property type="protein sequence ID" value="SDY68379.1"/>
    <property type="molecule type" value="Genomic_DNA"/>
</dbReference>
<dbReference type="RefSeq" id="WP_092742116.1">
    <property type="nucleotide sequence ID" value="NZ_FNOV01000011.1"/>
</dbReference>
<evidence type="ECO:0000256" key="3">
    <source>
        <dbReference type="ARBA" id="ARBA00023163"/>
    </source>
</evidence>
<dbReference type="InterPro" id="IPR016032">
    <property type="entry name" value="Sig_transdc_resp-reg_C-effctor"/>
</dbReference>
<dbReference type="AlphaFoldDB" id="A0A1H3LWG3"/>
<name>A0A1H3LWG3_9BACT</name>
<dbReference type="OrthoDB" id="965844at2"/>
<sequence>MTDAQRIDETLAALAPVADALPGVVIVLNHDCRQVLYMSGRGLAALKITIPELRALGEEYYARYFNPDEAQEYVPKVVDLLERNDLNYSVSFFQQVRTGPNGCFELHLSTARILLQGEQGQPLLTICLSCPIDPSSHITSKVQRLLDDNTFLRTHAARFASLTKRERQVLAGVSRGLSSGVLAEDLFLSVQTVDTHRRNLRQKLQTSSTFELGQYARAFNLI</sequence>
<evidence type="ECO:0000259" key="4">
    <source>
        <dbReference type="PROSITE" id="PS50043"/>
    </source>
</evidence>
<dbReference type="STRING" id="651662.SAMN04488069_111152"/>
<dbReference type="GO" id="GO:0006355">
    <property type="term" value="P:regulation of DNA-templated transcription"/>
    <property type="evidence" value="ECO:0007669"/>
    <property type="project" value="InterPro"/>
</dbReference>
<dbReference type="CDD" id="cd06170">
    <property type="entry name" value="LuxR_C_like"/>
    <property type="match status" value="1"/>
</dbReference>
<evidence type="ECO:0000256" key="2">
    <source>
        <dbReference type="ARBA" id="ARBA00023125"/>
    </source>
</evidence>
<dbReference type="PROSITE" id="PS50043">
    <property type="entry name" value="HTH_LUXR_2"/>
    <property type="match status" value="1"/>
</dbReference>
<organism evidence="5 6">
    <name type="scientific">Hymenobacter psychrophilus</name>
    <dbReference type="NCBI Taxonomy" id="651662"/>
    <lineage>
        <taxon>Bacteria</taxon>
        <taxon>Pseudomonadati</taxon>
        <taxon>Bacteroidota</taxon>
        <taxon>Cytophagia</taxon>
        <taxon>Cytophagales</taxon>
        <taxon>Hymenobacteraceae</taxon>
        <taxon>Hymenobacter</taxon>
    </lineage>
</organism>
<keyword evidence="6" id="KW-1185">Reference proteome</keyword>
<proteinExistence type="predicted"/>
<keyword evidence="1" id="KW-0805">Transcription regulation</keyword>
<dbReference type="PRINTS" id="PR00038">
    <property type="entry name" value="HTHLUXR"/>
</dbReference>
<dbReference type="InterPro" id="IPR036388">
    <property type="entry name" value="WH-like_DNA-bd_sf"/>
</dbReference>
<dbReference type="Gene3D" id="1.10.10.10">
    <property type="entry name" value="Winged helix-like DNA-binding domain superfamily/Winged helix DNA-binding domain"/>
    <property type="match status" value="1"/>
</dbReference>
<reference evidence="6" key="1">
    <citation type="submission" date="2016-10" db="EMBL/GenBank/DDBJ databases">
        <authorList>
            <person name="Varghese N."/>
            <person name="Submissions S."/>
        </authorList>
    </citation>
    <scope>NUCLEOTIDE SEQUENCE [LARGE SCALE GENOMIC DNA]</scope>
    <source>
        <strain evidence="6">CGMCC 1.8975</strain>
    </source>
</reference>
<dbReference type="SUPFAM" id="SSF46894">
    <property type="entry name" value="C-terminal effector domain of the bipartite response regulators"/>
    <property type="match status" value="1"/>
</dbReference>
<dbReference type="Pfam" id="PF00196">
    <property type="entry name" value="GerE"/>
    <property type="match status" value="1"/>
</dbReference>
<evidence type="ECO:0000256" key="1">
    <source>
        <dbReference type="ARBA" id="ARBA00023015"/>
    </source>
</evidence>
<protein>
    <submittedName>
        <fullName evidence="5">Regulatory protein, luxR family</fullName>
    </submittedName>
</protein>
<dbReference type="SMART" id="SM00421">
    <property type="entry name" value="HTH_LUXR"/>
    <property type="match status" value="1"/>
</dbReference>
<accession>A0A1H3LWG3</accession>
<evidence type="ECO:0000313" key="6">
    <source>
        <dbReference type="Proteomes" id="UP000199249"/>
    </source>
</evidence>
<dbReference type="GO" id="GO:0003677">
    <property type="term" value="F:DNA binding"/>
    <property type="evidence" value="ECO:0007669"/>
    <property type="project" value="UniProtKB-KW"/>
</dbReference>
<dbReference type="PANTHER" id="PTHR44688:SF16">
    <property type="entry name" value="DNA-BINDING TRANSCRIPTIONAL ACTIVATOR DEVR_DOSR"/>
    <property type="match status" value="1"/>
</dbReference>
<keyword evidence="2" id="KW-0238">DNA-binding</keyword>
<dbReference type="Proteomes" id="UP000199249">
    <property type="component" value="Unassembled WGS sequence"/>
</dbReference>
<feature type="domain" description="HTH luxR-type" evidence="4">
    <location>
        <begin position="155"/>
        <end position="220"/>
    </location>
</feature>
<dbReference type="InterPro" id="IPR000792">
    <property type="entry name" value="Tscrpt_reg_LuxR_C"/>
</dbReference>
<evidence type="ECO:0000313" key="5">
    <source>
        <dbReference type="EMBL" id="SDY68379.1"/>
    </source>
</evidence>
<dbReference type="PANTHER" id="PTHR44688">
    <property type="entry name" value="DNA-BINDING TRANSCRIPTIONAL ACTIVATOR DEVR_DOSR"/>
    <property type="match status" value="1"/>
</dbReference>
<keyword evidence="3" id="KW-0804">Transcription</keyword>
<gene>
    <name evidence="5" type="ORF">SAMN04488069_111152</name>
</gene>